<accession>A0ABV8ZVW3</accession>
<evidence type="ECO:0000313" key="2">
    <source>
        <dbReference type="Proteomes" id="UP001595999"/>
    </source>
</evidence>
<comment type="caution">
    <text evidence="1">The sequence shown here is derived from an EMBL/GenBank/DDBJ whole genome shotgun (WGS) entry which is preliminary data.</text>
</comment>
<sequence length="203" mass="22894">MTTSTSYPMTVAVLFARADSVYKTMRGVDVYDAQRDARTFPGDLPIVAHPPCRAWGRLRHFANPRDGEKELALWVVDQIRQYGGVLEHPATSLLWKEKPLPEPGEVDAWGGWTLVVSQWWWGHKAEKATRLYICGVAPAGLPPIPFRLGESSHVIAQSSRRQKLRLRPEVTKAEREHTTPDFAEWLCQVGRLCVRKQVEGVAA</sequence>
<gene>
    <name evidence="1" type="ORF">ACFO0R_19635</name>
</gene>
<dbReference type="EMBL" id="JBHSEK010000017">
    <property type="protein sequence ID" value="MFC4491828.1"/>
    <property type="molecule type" value="Genomic_DNA"/>
</dbReference>
<organism evidence="1 2">
    <name type="scientific">Chromobacterium aquaticum</name>
    <dbReference type="NCBI Taxonomy" id="467180"/>
    <lineage>
        <taxon>Bacteria</taxon>
        <taxon>Pseudomonadati</taxon>
        <taxon>Pseudomonadota</taxon>
        <taxon>Betaproteobacteria</taxon>
        <taxon>Neisseriales</taxon>
        <taxon>Chromobacteriaceae</taxon>
        <taxon>Chromobacterium</taxon>
    </lineage>
</organism>
<keyword evidence="2" id="KW-1185">Reference proteome</keyword>
<name>A0ABV8ZVW3_9NEIS</name>
<dbReference type="Proteomes" id="UP001595999">
    <property type="component" value="Unassembled WGS sequence"/>
</dbReference>
<protein>
    <submittedName>
        <fullName evidence="1">Uncharacterized protein</fullName>
    </submittedName>
</protein>
<proteinExistence type="predicted"/>
<evidence type="ECO:0000313" key="1">
    <source>
        <dbReference type="EMBL" id="MFC4491828.1"/>
    </source>
</evidence>
<reference evidence="2" key="1">
    <citation type="journal article" date="2019" name="Int. J. Syst. Evol. Microbiol.">
        <title>The Global Catalogue of Microorganisms (GCM) 10K type strain sequencing project: providing services to taxonomists for standard genome sequencing and annotation.</title>
        <authorList>
            <consortium name="The Broad Institute Genomics Platform"/>
            <consortium name="The Broad Institute Genome Sequencing Center for Infectious Disease"/>
            <person name="Wu L."/>
            <person name="Ma J."/>
        </authorList>
    </citation>
    <scope>NUCLEOTIDE SEQUENCE [LARGE SCALE GENOMIC DNA]</scope>
    <source>
        <strain evidence="2">CGMCC 4.7608</strain>
    </source>
</reference>
<dbReference type="RefSeq" id="WP_231462920.1">
    <property type="nucleotide sequence ID" value="NZ_JAJOHW010000089.1"/>
</dbReference>